<feature type="transmembrane region" description="Helical" evidence="1">
    <location>
        <begin position="23"/>
        <end position="44"/>
    </location>
</feature>
<feature type="transmembrane region" description="Helical" evidence="1">
    <location>
        <begin position="145"/>
        <end position="173"/>
    </location>
</feature>
<evidence type="ECO:0000256" key="1">
    <source>
        <dbReference type="SAM" id="Phobius"/>
    </source>
</evidence>
<name>A0A4Y9S566_9CAUL</name>
<keyword evidence="1" id="KW-0472">Membrane</keyword>
<sequence length="263" mass="27705">MDGHRVLRLGETLRATVHALPRLWRGAWGAILAASVVWSIQPLAAGAASLIWAPFGLVVTLVLAGALGRIAITEDLLQARRLGLGPAGLQFGRPELRLLGAGLLCAVFLAMILSVVALALLALFGMAELNAQAIELRQWSAVGPVWKLALLALVTVFALFAIVAFTVRLSLFAPATVGRGHMVSLQSMSIARGAFWPLLVGLVVTAAPKIALVLLWGVGLLSGQAGWVVFAVVLAGVQFPLTMALVGRAYRQLESWTALEGKA</sequence>
<gene>
    <name evidence="2" type="ORF">EGY25_00865</name>
</gene>
<feature type="transmembrane region" description="Helical" evidence="1">
    <location>
        <begin position="50"/>
        <end position="72"/>
    </location>
</feature>
<dbReference type="RefSeq" id="WP_135193173.1">
    <property type="nucleotide sequence ID" value="NZ_SPVH01000001.1"/>
</dbReference>
<proteinExistence type="predicted"/>
<dbReference type="EMBL" id="SPVH01000001">
    <property type="protein sequence ID" value="TFW15176.1"/>
    <property type="molecule type" value="Genomic_DNA"/>
</dbReference>
<organism evidence="2 3">
    <name type="scientific">Brevundimonas intermedia</name>
    <dbReference type="NCBI Taxonomy" id="74315"/>
    <lineage>
        <taxon>Bacteria</taxon>
        <taxon>Pseudomonadati</taxon>
        <taxon>Pseudomonadota</taxon>
        <taxon>Alphaproteobacteria</taxon>
        <taxon>Caulobacterales</taxon>
        <taxon>Caulobacteraceae</taxon>
        <taxon>Brevundimonas</taxon>
    </lineage>
</organism>
<keyword evidence="1" id="KW-0812">Transmembrane</keyword>
<comment type="caution">
    <text evidence="2">The sequence shown here is derived from an EMBL/GenBank/DDBJ whole genome shotgun (WGS) entry which is preliminary data.</text>
</comment>
<reference evidence="2 3" key="1">
    <citation type="submission" date="2019-03" db="EMBL/GenBank/DDBJ databases">
        <title>Draft genome of Brevundimonas sp. a heavy metal resistant soil bacteria.</title>
        <authorList>
            <person name="Soto J."/>
        </authorList>
    </citation>
    <scope>NUCLEOTIDE SEQUENCE [LARGE SCALE GENOMIC DNA]</scope>
    <source>
        <strain evidence="2 3">B-10</strain>
    </source>
</reference>
<protein>
    <submittedName>
        <fullName evidence="2">Uncharacterized protein</fullName>
    </submittedName>
</protein>
<evidence type="ECO:0000313" key="3">
    <source>
        <dbReference type="Proteomes" id="UP000298216"/>
    </source>
</evidence>
<keyword evidence="1" id="KW-1133">Transmembrane helix</keyword>
<dbReference type="OrthoDB" id="7205503at2"/>
<evidence type="ECO:0000313" key="2">
    <source>
        <dbReference type="EMBL" id="TFW15176.1"/>
    </source>
</evidence>
<dbReference type="Proteomes" id="UP000298216">
    <property type="component" value="Unassembled WGS sequence"/>
</dbReference>
<dbReference type="AlphaFoldDB" id="A0A4Y9S566"/>
<feature type="transmembrane region" description="Helical" evidence="1">
    <location>
        <begin position="225"/>
        <end position="246"/>
    </location>
</feature>
<feature type="transmembrane region" description="Helical" evidence="1">
    <location>
        <begin position="194"/>
        <end position="219"/>
    </location>
</feature>
<feature type="transmembrane region" description="Helical" evidence="1">
    <location>
        <begin position="98"/>
        <end position="125"/>
    </location>
</feature>
<keyword evidence="3" id="KW-1185">Reference proteome</keyword>
<accession>A0A4Y9S566</accession>